<dbReference type="Gene3D" id="3.40.50.2300">
    <property type="match status" value="1"/>
</dbReference>
<evidence type="ECO:0000256" key="2">
    <source>
        <dbReference type="PROSITE-ProRule" id="PRU00169"/>
    </source>
</evidence>
<evidence type="ECO:0000256" key="1">
    <source>
        <dbReference type="ARBA" id="ARBA00022801"/>
    </source>
</evidence>
<feature type="modified residue" description="4-aspartylphosphate" evidence="2">
    <location>
        <position position="70"/>
    </location>
</feature>
<evidence type="ECO:0000313" key="5">
    <source>
        <dbReference type="Proteomes" id="UP000186559"/>
    </source>
</evidence>
<dbReference type="PROSITE" id="PS50110">
    <property type="entry name" value="RESPONSE_REGULATORY"/>
    <property type="match status" value="1"/>
</dbReference>
<keyword evidence="5" id="KW-1185">Reference proteome</keyword>
<dbReference type="SUPFAM" id="SSF81606">
    <property type="entry name" value="PP2C-like"/>
    <property type="match status" value="1"/>
</dbReference>
<dbReference type="KEGG" id="tpro:Ga0080559_TMP3309"/>
<dbReference type="GO" id="GO:0016791">
    <property type="term" value="F:phosphatase activity"/>
    <property type="evidence" value="ECO:0007669"/>
    <property type="project" value="TreeGrafter"/>
</dbReference>
<dbReference type="InterPro" id="IPR036457">
    <property type="entry name" value="PPM-type-like_dom_sf"/>
</dbReference>
<protein>
    <submittedName>
        <fullName evidence="4">Serine phosphatase RsbU, regulator of sigma subunit</fullName>
    </submittedName>
</protein>
<accession>A0A1U7D7R1</accession>
<dbReference type="CDD" id="cd17546">
    <property type="entry name" value="REC_hyHK_CKI1_RcsC-like"/>
    <property type="match status" value="1"/>
</dbReference>
<dbReference type="Pfam" id="PF00072">
    <property type="entry name" value="Response_reg"/>
    <property type="match status" value="1"/>
</dbReference>
<sequence length="408" mass="45303">MLHMYDYQLEPLAETDASPVKVVVADDDALQRAYISAILKKLGYEAHEAADGRDALRMMHDLSAKVLVCDLDMPGMNGHELARKIRQTEDDHYIHILMVTGQNQRHERERALEAGVDDFMAKPLDTASLTARIRSAGRLLRHEQLLTERSRVLAEAKERIEDDLRTAADAQRRLLPPAHQQVKGCRFHSAFTPSNILSGDMYGYFQVSDNHTGFYAIDVAGHGVHASLMSVAVGHLLTAEHFGERAFDDSGRPNPAALAGSLNRRFYRDDGTEYFTMFCGLIEHDTDTLHYCQAGYPSPYLLSRDGTARKIGNGGFPVGLLSGVSFESHSTHFPKDACLALCSDGAMEAENRDGLPFDEERVEAALTASAARPEAIPDRIVDALDHWREGRTLDDDLTVLVCERTPEQ</sequence>
<dbReference type="InterPro" id="IPR001932">
    <property type="entry name" value="PPM-type_phosphatase-like_dom"/>
</dbReference>
<dbReference type="Proteomes" id="UP000186559">
    <property type="component" value="Chromosome"/>
</dbReference>
<dbReference type="SUPFAM" id="SSF52172">
    <property type="entry name" value="CheY-like"/>
    <property type="match status" value="1"/>
</dbReference>
<dbReference type="Pfam" id="PF07228">
    <property type="entry name" value="SpoIIE"/>
    <property type="match status" value="1"/>
</dbReference>
<organism evidence="4 5">
    <name type="scientific">Salipiger profundus</name>
    <dbReference type="NCBI Taxonomy" id="1229727"/>
    <lineage>
        <taxon>Bacteria</taxon>
        <taxon>Pseudomonadati</taxon>
        <taxon>Pseudomonadota</taxon>
        <taxon>Alphaproteobacteria</taxon>
        <taxon>Rhodobacterales</taxon>
        <taxon>Roseobacteraceae</taxon>
        <taxon>Salipiger</taxon>
    </lineage>
</organism>
<dbReference type="EMBL" id="CP014796">
    <property type="protein sequence ID" value="APX24105.1"/>
    <property type="molecule type" value="Genomic_DNA"/>
</dbReference>
<feature type="domain" description="Response regulatory" evidence="3">
    <location>
        <begin position="21"/>
        <end position="137"/>
    </location>
</feature>
<dbReference type="SMART" id="SM00331">
    <property type="entry name" value="PP2C_SIG"/>
    <property type="match status" value="1"/>
</dbReference>
<dbReference type="InterPro" id="IPR052016">
    <property type="entry name" value="Bact_Sigma-Reg"/>
</dbReference>
<name>A0A1U7D7R1_9RHOB</name>
<keyword evidence="1" id="KW-0378">Hydrolase</keyword>
<gene>
    <name evidence="4" type="ORF">Ga0080559_TMP3309</name>
</gene>
<dbReference type="GO" id="GO:0000160">
    <property type="term" value="P:phosphorelay signal transduction system"/>
    <property type="evidence" value="ECO:0007669"/>
    <property type="project" value="InterPro"/>
</dbReference>
<dbReference type="SMART" id="SM00448">
    <property type="entry name" value="REC"/>
    <property type="match status" value="1"/>
</dbReference>
<evidence type="ECO:0000313" key="4">
    <source>
        <dbReference type="EMBL" id="APX24105.1"/>
    </source>
</evidence>
<evidence type="ECO:0000259" key="3">
    <source>
        <dbReference type="PROSITE" id="PS50110"/>
    </source>
</evidence>
<dbReference type="Gene3D" id="3.60.40.10">
    <property type="entry name" value="PPM-type phosphatase domain"/>
    <property type="match status" value="1"/>
</dbReference>
<proteinExistence type="predicted"/>
<dbReference type="PANTHER" id="PTHR43156">
    <property type="entry name" value="STAGE II SPORULATION PROTEIN E-RELATED"/>
    <property type="match status" value="1"/>
</dbReference>
<dbReference type="PANTHER" id="PTHR43156:SF2">
    <property type="entry name" value="STAGE II SPORULATION PROTEIN E"/>
    <property type="match status" value="1"/>
</dbReference>
<keyword evidence="2" id="KW-0597">Phosphoprotein</keyword>
<dbReference type="InterPro" id="IPR011006">
    <property type="entry name" value="CheY-like_superfamily"/>
</dbReference>
<dbReference type="OrthoDB" id="9800897at2"/>
<reference evidence="4 5" key="1">
    <citation type="submission" date="2016-03" db="EMBL/GenBank/DDBJ databases">
        <title>Deep-sea bacteria in the southern Pacific.</title>
        <authorList>
            <person name="Tang K."/>
        </authorList>
    </citation>
    <scope>NUCLEOTIDE SEQUENCE [LARGE SCALE GENOMIC DNA]</scope>
    <source>
        <strain evidence="4 5">JLT2016</strain>
    </source>
</reference>
<dbReference type="InterPro" id="IPR001789">
    <property type="entry name" value="Sig_transdc_resp-reg_receiver"/>
</dbReference>
<dbReference type="STRING" id="1229727.Ga0080559_TMP3309"/>
<dbReference type="AlphaFoldDB" id="A0A1U7D7R1"/>